<dbReference type="VEuPathDB" id="FungiDB:FGRAMPH1_01G24191"/>
<keyword evidence="4" id="KW-1185">Reference proteome</keyword>
<feature type="chain" id="PRO_5010018718" evidence="1">
    <location>
        <begin position="25"/>
        <end position="71"/>
    </location>
</feature>
<accession>A0A0E0SB89</accession>
<reference evidence="3 4" key="2">
    <citation type="journal article" date="2010" name="Nature">
        <title>Comparative genomics reveals mobile pathogenicity chromosomes in Fusarium.</title>
        <authorList>
            <person name="Ma L.J."/>
            <person name="van der Does H.C."/>
            <person name="Borkovich K.A."/>
            <person name="Coleman J.J."/>
            <person name="Daboussi M.J."/>
            <person name="Di Pietro A."/>
            <person name="Dufresne M."/>
            <person name="Freitag M."/>
            <person name="Grabherr M."/>
            <person name="Henrissat B."/>
            <person name="Houterman P.M."/>
            <person name="Kang S."/>
            <person name="Shim W.B."/>
            <person name="Woloshuk C."/>
            <person name="Xie X."/>
            <person name="Xu J.R."/>
            <person name="Antoniw J."/>
            <person name="Baker S.E."/>
            <person name="Bluhm B.H."/>
            <person name="Breakspear A."/>
            <person name="Brown D.W."/>
            <person name="Butchko R.A."/>
            <person name="Chapman S."/>
            <person name="Coulson R."/>
            <person name="Coutinho P.M."/>
            <person name="Danchin E.G."/>
            <person name="Diener A."/>
            <person name="Gale L.R."/>
            <person name="Gardiner D.M."/>
            <person name="Goff S."/>
            <person name="Hammond-Kosack K.E."/>
            <person name="Hilburn K."/>
            <person name="Hua-Van A."/>
            <person name="Jonkers W."/>
            <person name="Kazan K."/>
            <person name="Kodira C.D."/>
            <person name="Koehrsen M."/>
            <person name="Kumar L."/>
            <person name="Lee Y.H."/>
            <person name="Li L."/>
            <person name="Manners J.M."/>
            <person name="Miranda-Saavedra D."/>
            <person name="Mukherjee M."/>
            <person name="Park G."/>
            <person name="Park J."/>
            <person name="Park S.Y."/>
            <person name="Proctor R.H."/>
            <person name="Regev A."/>
            <person name="Ruiz-Roldan M.C."/>
            <person name="Sain D."/>
            <person name="Sakthikumar S."/>
            <person name="Sykes S."/>
            <person name="Schwartz D.C."/>
            <person name="Turgeon B.G."/>
            <person name="Wapinski I."/>
            <person name="Yoder O."/>
            <person name="Young S."/>
            <person name="Zeng Q."/>
            <person name="Zhou S."/>
            <person name="Galagan J."/>
            <person name="Cuomo C.A."/>
            <person name="Kistler H.C."/>
            <person name="Rep M."/>
        </authorList>
    </citation>
    <scope>GENOME REANNOTATION</scope>
    <source>
        <strain evidence="4">ATCC MYA-4620 / CBS 123657 / FGSC 9075 / NRRL 31084 / PH-1</strain>
        <strain evidence="3">PH-1 / ATCC MYA-4620 / FGSC 9075 / NRRL 31084</strain>
    </source>
</reference>
<reference evidence="3" key="4">
    <citation type="submission" date="2017-01" db="UniProtKB">
        <authorList>
            <consortium name="EnsemblFungi"/>
        </authorList>
    </citation>
    <scope>IDENTIFICATION</scope>
    <source>
        <strain evidence="3">PH-1 / ATCC MYA-4620 / FGSC 9075 / NRRL 31084</strain>
    </source>
</reference>
<dbReference type="EnsemblFungi" id="CEF83702">
    <property type="protein sequence ID" value="CEF83702"/>
    <property type="gene ID" value="FGRRES_15415"/>
</dbReference>
<sequence>MLRLTHGIDTVSCIIVFALRLGWSYPRYGQEDCSRHAQEHGQNYLTEVAHSQYWGLFADMNVDIMLLYTDS</sequence>
<evidence type="ECO:0000313" key="4">
    <source>
        <dbReference type="Proteomes" id="UP000070720"/>
    </source>
</evidence>
<keyword evidence="1" id="KW-0732">Signal</keyword>
<name>A0A098DQT0_GIBZE</name>
<dbReference type="AlphaFoldDB" id="A0A098DQT0"/>
<accession>A0A098DQT0</accession>
<evidence type="ECO:0000313" key="3">
    <source>
        <dbReference type="EnsemblFungi" id="CEF83702"/>
    </source>
</evidence>
<evidence type="ECO:0000313" key="2">
    <source>
        <dbReference type="EMBL" id="CEF83702.1"/>
    </source>
</evidence>
<organism evidence="2 4">
    <name type="scientific">Gibberella zeae (strain ATCC MYA-4620 / CBS 123657 / FGSC 9075 / NRRL 31084 / PH-1)</name>
    <name type="common">Wheat head blight fungus</name>
    <name type="synonym">Fusarium graminearum</name>
    <dbReference type="NCBI Taxonomy" id="229533"/>
    <lineage>
        <taxon>Eukaryota</taxon>
        <taxon>Fungi</taxon>
        <taxon>Dikarya</taxon>
        <taxon>Ascomycota</taxon>
        <taxon>Pezizomycotina</taxon>
        <taxon>Sordariomycetes</taxon>
        <taxon>Hypocreomycetidae</taxon>
        <taxon>Hypocreales</taxon>
        <taxon>Nectriaceae</taxon>
        <taxon>Fusarium</taxon>
    </lineage>
</organism>
<protein>
    <submittedName>
        <fullName evidence="2">Chromosome 4, complete genome</fullName>
    </submittedName>
</protein>
<dbReference type="EMBL" id="HG970335">
    <property type="protein sequence ID" value="CEF83702.1"/>
    <property type="molecule type" value="Genomic_DNA"/>
</dbReference>
<gene>
    <name evidence="2" type="ORF">FGRAMPH1_01T24191</name>
</gene>
<evidence type="ECO:0000256" key="1">
    <source>
        <dbReference type="SAM" id="SignalP"/>
    </source>
</evidence>
<dbReference type="Proteomes" id="UP000070720">
    <property type="component" value="Chromosome 4"/>
</dbReference>
<feature type="signal peptide" evidence="1">
    <location>
        <begin position="1"/>
        <end position="24"/>
    </location>
</feature>
<reference evidence="2 4" key="3">
    <citation type="journal article" date="2015" name="BMC Genomics">
        <title>The completed genome sequence of the pathogenic ascomycete fungus Fusarium graminearum.</title>
        <authorList>
            <person name="King R."/>
            <person name="Urban M."/>
            <person name="Hammond-Kosack M.C."/>
            <person name="Hassani-Pak K."/>
            <person name="Hammond-Kosack K.E."/>
        </authorList>
    </citation>
    <scope>NUCLEOTIDE SEQUENCE [LARGE SCALE GENOMIC DNA]</scope>
    <source>
        <strain evidence="4">ATCC MYA-4620 / CBS 123657 / FGSC 9075 / NRRL 31084 / PH-1</strain>
        <strain evidence="2">PH-1</strain>
    </source>
</reference>
<reference evidence="3 4" key="1">
    <citation type="journal article" date="2007" name="Science">
        <title>The Fusarium graminearum genome reveals a link between localized polymorphism and pathogen specialization.</title>
        <authorList>
            <person name="Cuomo C.A."/>
            <person name="Gueldener U."/>
            <person name="Xu J.-R."/>
            <person name="Trail F."/>
            <person name="Turgeon B.G."/>
            <person name="Di Pietro A."/>
            <person name="Walton J.D."/>
            <person name="Ma L.-J."/>
            <person name="Baker S.E."/>
            <person name="Rep M."/>
            <person name="Adam G."/>
            <person name="Antoniw J."/>
            <person name="Baldwin T."/>
            <person name="Calvo S.E."/>
            <person name="Chang Y.-L."/>
            <person name="DeCaprio D."/>
            <person name="Gale L.R."/>
            <person name="Gnerre S."/>
            <person name="Goswami R.S."/>
            <person name="Hammond-Kosack K."/>
            <person name="Harris L.J."/>
            <person name="Hilburn K."/>
            <person name="Kennell J.C."/>
            <person name="Kroken S."/>
            <person name="Magnuson J.K."/>
            <person name="Mannhaupt G."/>
            <person name="Mauceli E.W."/>
            <person name="Mewes H.-W."/>
            <person name="Mitterbauer R."/>
            <person name="Muehlbauer G."/>
            <person name="Muensterkoetter M."/>
            <person name="Nelson D."/>
            <person name="O'Donnell K."/>
            <person name="Ouellet T."/>
            <person name="Qi W."/>
            <person name="Quesneville H."/>
            <person name="Roncero M.I.G."/>
            <person name="Seong K.-Y."/>
            <person name="Tetko I.V."/>
            <person name="Urban M."/>
            <person name="Waalwijk C."/>
            <person name="Ward T.J."/>
            <person name="Yao J."/>
            <person name="Birren B.W."/>
            <person name="Kistler H.C."/>
        </authorList>
    </citation>
    <scope>NUCLEOTIDE SEQUENCE [LARGE SCALE GENOMIC DNA]</scope>
    <source>
        <strain evidence="4">ATCC MYA-4620 / CBS 123657 / FGSC 9075 / NRRL 31084 / PH-1</strain>
        <strain evidence="3">PH-1 / ATCC MYA-4620 / FGSC 9075 / NRRL 31084</strain>
    </source>
</reference>
<dbReference type="InParanoid" id="A0A098DQT0"/>
<proteinExistence type="predicted"/>